<sequence>MVAERVVSPVFVGRGEESAALAAALEAAVGQGPAVALVAGEAGIGKSRLLAEFARSLGPGVRVAEGACAELGSDALPYAPFVTVLRRLIRLDGVLPGPYRQLARWFPELGEPGEAEGGKHRLYEEILTLVERVAADRPLVVFIEDLHWADAATRELLGFLARNLTQPGVLLAITHRPPGPADGQLGPLLAELSRRPRTTTLRLERLDRHDVARQLAAILGTEPAADAVRRVHARSDGNPLFVEALARAGERTPDSLRDLLLYGPRTLPGPARDLLRVTSVAGGRVAHRLLARVSGKDGAALDALLRELVDRSLLLTAGDGYDFRHALIRHVVYEDLLPGERARLHARYAEALHGTGAHAELAAHAHAAGDHRTALTAACHAADQARASYAYEEQVRMLEQVLRLWDPDVPLGRDRIDVLTDAAQACMLSGDYARGIGHATAGLAAVDGRGDPARAAQLLEHRGRLRHRLNGTGVSDWEQALRLLPAGSAGPGATAGVQRGQLLGVLAMGLLPEEDRARASFEEALAIGALTGDATVTIRGLLGVASMTGDLGMLAEARTLAGRLDGHDLLMTVPMYEATLRTKAGDHPRAAEAARDGIRHARRYGLGRSRGAELARYAGRSLVLSGRWEEADTVLRESLQEDPPPLSRHALLVLTGYLALLRGDVPAAARAATDAATDAGAASTAEPAPGIASEAASAVEASAGIEADAGAGHCAERSGSASLFPRHQLLCLLAVAQGDPERADLLLERALADPALYRVYSSDARPVLIAGALVQRARLAHGAGQELRERVAPRQADLAAADAALGVDGRLDRVWRIMLHALIGDDGWDDAARAFRELRQPYELAQSLYHGARAALEAGDRPGATARLSEAATLATDLGAATLTRDIALLTRPRQAADGLTEREHDVLRLLAGGLSNRQIAARLHISPSTAGVHVSHILAKLGAVTRTEAAAIAFRDGLTGPA</sequence>
<comment type="caution">
    <text evidence="4">The sequence shown here is derived from an EMBL/GenBank/DDBJ whole genome shotgun (WGS) entry which is preliminary data.</text>
</comment>
<dbReference type="InterPro" id="IPR016032">
    <property type="entry name" value="Sig_transdc_resp-reg_C-effctor"/>
</dbReference>
<dbReference type="PROSITE" id="PS50043">
    <property type="entry name" value="HTH_LUXR_2"/>
    <property type="match status" value="1"/>
</dbReference>
<dbReference type="SUPFAM" id="SSF46894">
    <property type="entry name" value="C-terminal effector domain of the bipartite response regulators"/>
    <property type="match status" value="1"/>
</dbReference>
<dbReference type="InterPro" id="IPR003593">
    <property type="entry name" value="AAA+_ATPase"/>
</dbReference>
<dbReference type="InterPro" id="IPR041664">
    <property type="entry name" value="AAA_16"/>
</dbReference>
<evidence type="ECO:0000256" key="2">
    <source>
        <dbReference type="ARBA" id="ARBA00022840"/>
    </source>
</evidence>
<protein>
    <submittedName>
        <fullName evidence="4">LuxR family transcriptional regulator</fullName>
    </submittedName>
</protein>
<dbReference type="SUPFAM" id="SSF52540">
    <property type="entry name" value="P-loop containing nucleoside triphosphate hydrolases"/>
    <property type="match status" value="1"/>
</dbReference>
<evidence type="ECO:0000313" key="4">
    <source>
        <dbReference type="EMBL" id="GAA1617261.1"/>
    </source>
</evidence>
<keyword evidence="5" id="KW-1185">Reference proteome</keyword>
<dbReference type="Proteomes" id="UP001500064">
    <property type="component" value="Unassembled WGS sequence"/>
</dbReference>
<proteinExistence type="predicted"/>
<feature type="domain" description="HTH luxR-type" evidence="3">
    <location>
        <begin position="893"/>
        <end position="958"/>
    </location>
</feature>
<dbReference type="RefSeq" id="WP_346102018.1">
    <property type="nucleotide sequence ID" value="NZ_BAAAMU010000005.1"/>
</dbReference>
<name>A0ABN2ETX6_9ACTN</name>
<keyword evidence="1" id="KW-0547">Nucleotide-binding</keyword>
<dbReference type="SMART" id="SM00382">
    <property type="entry name" value="AAA"/>
    <property type="match status" value="1"/>
</dbReference>
<gene>
    <name evidence="4" type="ORF">GCM10009733_012000</name>
</gene>
<keyword evidence="2" id="KW-0067">ATP-binding</keyword>
<dbReference type="Gene3D" id="1.10.10.10">
    <property type="entry name" value="Winged helix-like DNA-binding domain superfamily/Winged helix DNA-binding domain"/>
    <property type="match status" value="1"/>
</dbReference>
<dbReference type="InterPro" id="IPR027417">
    <property type="entry name" value="P-loop_NTPase"/>
</dbReference>
<accession>A0ABN2ETX6</accession>
<dbReference type="Pfam" id="PF00196">
    <property type="entry name" value="GerE"/>
    <property type="match status" value="1"/>
</dbReference>
<dbReference type="InterPro" id="IPR000792">
    <property type="entry name" value="Tscrpt_reg_LuxR_C"/>
</dbReference>
<dbReference type="SMART" id="SM00421">
    <property type="entry name" value="HTH_LUXR"/>
    <property type="match status" value="1"/>
</dbReference>
<reference evidence="4 5" key="1">
    <citation type="journal article" date="2019" name="Int. J. Syst. Evol. Microbiol.">
        <title>The Global Catalogue of Microorganisms (GCM) 10K type strain sequencing project: providing services to taxonomists for standard genome sequencing and annotation.</title>
        <authorList>
            <consortium name="The Broad Institute Genomics Platform"/>
            <consortium name="The Broad Institute Genome Sequencing Center for Infectious Disease"/>
            <person name="Wu L."/>
            <person name="Ma J."/>
        </authorList>
    </citation>
    <scope>NUCLEOTIDE SEQUENCE [LARGE SCALE GENOMIC DNA]</scope>
    <source>
        <strain evidence="4 5">JCM 13929</strain>
    </source>
</reference>
<dbReference type="PANTHER" id="PTHR16305:SF35">
    <property type="entry name" value="TRANSCRIPTIONAL ACTIVATOR DOMAIN"/>
    <property type="match status" value="1"/>
</dbReference>
<dbReference type="Pfam" id="PF13191">
    <property type="entry name" value="AAA_16"/>
    <property type="match status" value="1"/>
</dbReference>
<evidence type="ECO:0000313" key="5">
    <source>
        <dbReference type="Proteomes" id="UP001500064"/>
    </source>
</evidence>
<dbReference type="CDD" id="cd06170">
    <property type="entry name" value="LuxR_C_like"/>
    <property type="match status" value="1"/>
</dbReference>
<organism evidence="4 5">
    <name type="scientific">Nonomuraea maheshkhaliensis</name>
    <dbReference type="NCBI Taxonomy" id="419590"/>
    <lineage>
        <taxon>Bacteria</taxon>
        <taxon>Bacillati</taxon>
        <taxon>Actinomycetota</taxon>
        <taxon>Actinomycetes</taxon>
        <taxon>Streptosporangiales</taxon>
        <taxon>Streptosporangiaceae</taxon>
        <taxon>Nonomuraea</taxon>
    </lineage>
</organism>
<dbReference type="PRINTS" id="PR00038">
    <property type="entry name" value="HTHLUXR"/>
</dbReference>
<dbReference type="EMBL" id="BAAAMU010000005">
    <property type="protein sequence ID" value="GAA1617261.1"/>
    <property type="molecule type" value="Genomic_DNA"/>
</dbReference>
<evidence type="ECO:0000259" key="3">
    <source>
        <dbReference type="PROSITE" id="PS50043"/>
    </source>
</evidence>
<dbReference type="PANTHER" id="PTHR16305">
    <property type="entry name" value="TESTICULAR SOLUBLE ADENYLYL CYCLASE"/>
    <property type="match status" value="1"/>
</dbReference>
<dbReference type="InterPro" id="IPR036388">
    <property type="entry name" value="WH-like_DNA-bd_sf"/>
</dbReference>
<evidence type="ECO:0000256" key="1">
    <source>
        <dbReference type="ARBA" id="ARBA00022741"/>
    </source>
</evidence>